<evidence type="ECO:0000313" key="2">
    <source>
        <dbReference type="Proteomes" id="UP000256585"/>
    </source>
</evidence>
<reference evidence="1" key="1">
    <citation type="submission" date="2019-03" db="EMBL/GenBank/DDBJ databases">
        <title>Draft Sequence and Annotation of the Mycoplasma phocicerebrale Strain 1049T Genome.</title>
        <authorList>
            <person name="Frasca S.Jr."/>
            <person name="Kutish G.F."/>
            <person name="Castellanos Gell J."/>
            <person name="Michaels D.L."/>
            <person name="Brown D.R."/>
        </authorList>
    </citation>
    <scope>NUCLEOTIDE SEQUENCE</scope>
    <source>
        <strain evidence="1">1049</strain>
    </source>
</reference>
<sequence length="387" mass="43957">MLADIKSAKEWLNQKDVTNASKIAINEAIATAEKAKLWATTNEDFKKIRETFNKTVADIKAKNGKTDTQKSNEDKIVEELKDIFVADNAQNQLAENSVSIFKKQIDLWYDRTNKRVIKTESGKNPKWKELTDKDVAFTLKEEAKAKIGGTQLVNPTNPTWQKDGKTNLSTKLEFETVVKKETINGDNKEIELEVTIKFKVATYNKDGDHTISTKVGQSKVTLNAVVPKDTPSPENPPAGNEIKEINDWVKTTVDQYQISSTINTEELKTALKGDFKNKKIDLYYDYKNKDIIRVLTGKFPDWKNLPSADRIFSPKDKSIFSKYQLMNSTENTYEKNNKTYINSKIDYEVVEEGTKIKVTLKYKGALYDKTGNHKLGTEEVSTVVTIE</sequence>
<protein>
    <submittedName>
        <fullName evidence="1">Uncharacterized protein</fullName>
    </submittedName>
</protein>
<name>A0A3T0TUH7_9BACT</name>
<dbReference type="EMBL" id="CP033058">
    <property type="protein sequence ID" value="AZZ65690.1"/>
    <property type="molecule type" value="Genomic_DNA"/>
</dbReference>
<dbReference type="OrthoDB" id="403989at2"/>
<evidence type="ECO:0000313" key="1">
    <source>
        <dbReference type="EMBL" id="AZZ65690.1"/>
    </source>
</evidence>
<keyword evidence="2" id="KW-1185">Reference proteome</keyword>
<organism evidence="1 2">
    <name type="scientific">Metamycoplasma phocicerebrale</name>
    <dbReference type="NCBI Taxonomy" id="142649"/>
    <lineage>
        <taxon>Bacteria</taxon>
        <taxon>Bacillati</taxon>
        <taxon>Mycoplasmatota</taxon>
        <taxon>Mycoplasmoidales</taxon>
        <taxon>Metamycoplasmataceae</taxon>
        <taxon>Metamycoplasma</taxon>
    </lineage>
</organism>
<dbReference type="KEGG" id="mphc:DMC14_002770"/>
<dbReference type="RefSeq" id="WP_116171487.1">
    <property type="nucleotide sequence ID" value="NZ_CP033058.2"/>
</dbReference>
<accession>A0A3T0TUH7</accession>
<dbReference type="Proteomes" id="UP000256585">
    <property type="component" value="Chromosome"/>
</dbReference>
<proteinExistence type="predicted"/>
<dbReference type="AlphaFoldDB" id="A0A3T0TUH7"/>
<gene>
    <name evidence="1" type="ORF">DMC14_002770</name>
</gene>